<dbReference type="RefSeq" id="XP_016232759.1">
    <property type="nucleotide sequence ID" value="XM_016384136.1"/>
</dbReference>
<feature type="transmembrane region" description="Helical" evidence="6">
    <location>
        <begin position="124"/>
        <end position="141"/>
    </location>
</feature>
<feature type="transmembrane region" description="Helical" evidence="6">
    <location>
        <begin position="22"/>
        <end position="41"/>
    </location>
</feature>
<evidence type="ECO:0000256" key="1">
    <source>
        <dbReference type="ARBA" id="ARBA00004141"/>
    </source>
</evidence>
<keyword evidence="3 6" id="KW-1133">Transmembrane helix</keyword>
<keyword evidence="2 6" id="KW-0812">Transmembrane</keyword>
<feature type="transmembrane region" description="Helical" evidence="6">
    <location>
        <begin position="161"/>
        <end position="183"/>
    </location>
</feature>
<dbReference type="HOGENOM" id="CLU_033465_3_0_1"/>
<protein>
    <recommendedName>
        <fullName evidence="9">RTA1 domain protein</fullName>
    </recommendedName>
</protein>
<sequence>MPSVVCHAGISDDYYYSYCPSLGASVLFAVLFGLSTTVHVLQAIHYRKAFATVLIMGAAWETGGYIVRVLSIYHQLNGTLYTVQMLLILLAPLWINAYIYMLLGRMIHFFLRTDSVFRIPSRRITRMFVLFDITAFLIQAVGGVMTTPDASAQTQRLGMDIYMAGVGVQLAFLATFTSLAVRFQLNLKKQERQSSSRLFQRRDDDDEAGIILDEGQNALTDLRADDAATYPSPELARRPLLVTLYAVMALVIVRNAYRLAEFSTGATSPAVTHEWFGYVFDALPMFAASVILNVWNPGKILQGPRSGFAEQDKERKRAKKARKVARKEAKKEAKRMRENEK</sequence>
<dbReference type="STRING" id="91928.A0A0D2B0Y7"/>
<dbReference type="PANTHER" id="PTHR31465:SF15">
    <property type="entry name" value="LIPID TRANSPORTER ATNI-RELATED"/>
    <property type="match status" value="1"/>
</dbReference>
<evidence type="ECO:0000256" key="3">
    <source>
        <dbReference type="ARBA" id="ARBA00022989"/>
    </source>
</evidence>
<evidence type="ECO:0000256" key="6">
    <source>
        <dbReference type="SAM" id="Phobius"/>
    </source>
</evidence>
<organism evidence="7 8">
    <name type="scientific">Exophiala spinifera</name>
    <dbReference type="NCBI Taxonomy" id="91928"/>
    <lineage>
        <taxon>Eukaryota</taxon>
        <taxon>Fungi</taxon>
        <taxon>Dikarya</taxon>
        <taxon>Ascomycota</taxon>
        <taxon>Pezizomycotina</taxon>
        <taxon>Eurotiomycetes</taxon>
        <taxon>Chaetothyriomycetidae</taxon>
        <taxon>Chaetothyriales</taxon>
        <taxon>Herpotrichiellaceae</taxon>
        <taxon>Exophiala</taxon>
    </lineage>
</organism>
<feature type="region of interest" description="Disordered" evidence="5">
    <location>
        <begin position="303"/>
        <end position="341"/>
    </location>
</feature>
<dbReference type="VEuPathDB" id="FungiDB:PV08_09820"/>
<dbReference type="PANTHER" id="PTHR31465">
    <property type="entry name" value="PROTEIN RTA1-RELATED"/>
    <property type="match status" value="1"/>
</dbReference>
<dbReference type="AlphaFoldDB" id="A0A0D2B0Y7"/>
<dbReference type="GeneID" id="27336903"/>
<dbReference type="InterPro" id="IPR007568">
    <property type="entry name" value="RTA1"/>
</dbReference>
<comment type="subcellular location">
    <subcellularLocation>
        <location evidence="1">Membrane</location>
        <topology evidence="1">Multi-pass membrane protein</topology>
    </subcellularLocation>
</comment>
<dbReference type="EMBL" id="KN847498">
    <property type="protein sequence ID" value="KIW12543.1"/>
    <property type="molecule type" value="Genomic_DNA"/>
</dbReference>
<reference evidence="7 8" key="1">
    <citation type="submission" date="2015-01" db="EMBL/GenBank/DDBJ databases">
        <title>The Genome Sequence of Exophiala spinifera CBS89968.</title>
        <authorList>
            <consortium name="The Broad Institute Genomics Platform"/>
            <person name="Cuomo C."/>
            <person name="de Hoog S."/>
            <person name="Gorbushina A."/>
            <person name="Stielow B."/>
            <person name="Teixiera M."/>
            <person name="Abouelleil A."/>
            <person name="Chapman S.B."/>
            <person name="Priest M."/>
            <person name="Young S.K."/>
            <person name="Wortman J."/>
            <person name="Nusbaum C."/>
            <person name="Birren B."/>
        </authorList>
    </citation>
    <scope>NUCLEOTIDE SEQUENCE [LARGE SCALE GENOMIC DNA]</scope>
    <source>
        <strain evidence="7 8">CBS 89968</strain>
    </source>
</reference>
<keyword evidence="8" id="KW-1185">Reference proteome</keyword>
<feature type="compositionally biased region" description="Basic and acidic residues" evidence="5">
    <location>
        <begin position="326"/>
        <end position="341"/>
    </location>
</feature>
<gene>
    <name evidence="7" type="ORF">PV08_09820</name>
</gene>
<dbReference type="GO" id="GO:0016020">
    <property type="term" value="C:membrane"/>
    <property type="evidence" value="ECO:0007669"/>
    <property type="project" value="UniProtKB-SubCell"/>
</dbReference>
<evidence type="ECO:0000256" key="4">
    <source>
        <dbReference type="ARBA" id="ARBA00023136"/>
    </source>
</evidence>
<feature type="compositionally biased region" description="Basic residues" evidence="5">
    <location>
        <begin position="316"/>
        <end position="325"/>
    </location>
</feature>
<proteinExistence type="predicted"/>
<dbReference type="OrthoDB" id="5384040at2759"/>
<dbReference type="Pfam" id="PF04479">
    <property type="entry name" value="RTA1"/>
    <property type="match status" value="1"/>
</dbReference>
<accession>A0A0D2B0Y7</accession>
<name>A0A0D2B0Y7_9EURO</name>
<keyword evidence="4 6" id="KW-0472">Membrane</keyword>
<dbReference type="Proteomes" id="UP000053328">
    <property type="component" value="Unassembled WGS sequence"/>
</dbReference>
<evidence type="ECO:0008006" key="9">
    <source>
        <dbReference type="Google" id="ProtNLM"/>
    </source>
</evidence>
<feature type="transmembrane region" description="Helical" evidence="6">
    <location>
        <begin position="79"/>
        <end position="103"/>
    </location>
</feature>
<evidence type="ECO:0000256" key="2">
    <source>
        <dbReference type="ARBA" id="ARBA00022692"/>
    </source>
</evidence>
<evidence type="ECO:0000313" key="8">
    <source>
        <dbReference type="Proteomes" id="UP000053328"/>
    </source>
</evidence>
<evidence type="ECO:0000313" key="7">
    <source>
        <dbReference type="EMBL" id="KIW12543.1"/>
    </source>
</evidence>
<feature type="transmembrane region" description="Helical" evidence="6">
    <location>
        <begin position="53"/>
        <end position="73"/>
    </location>
</feature>
<evidence type="ECO:0000256" key="5">
    <source>
        <dbReference type="SAM" id="MobiDB-lite"/>
    </source>
</evidence>